<organism evidence="13 14">
    <name type="scientific">Sinorhizobium fredii (strain HH103)</name>
    <dbReference type="NCBI Taxonomy" id="1117943"/>
    <lineage>
        <taxon>Bacteria</taxon>
        <taxon>Pseudomonadati</taxon>
        <taxon>Pseudomonadota</taxon>
        <taxon>Alphaproteobacteria</taxon>
        <taxon>Hyphomicrobiales</taxon>
        <taxon>Rhizobiaceae</taxon>
        <taxon>Sinorhizobium/Ensifer group</taxon>
        <taxon>Sinorhizobium</taxon>
    </lineage>
</organism>
<comment type="similarity">
    <text evidence="2 11 12">Belongs to the ATPase A chain family.</text>
</comment>
<dbReference type="PATRIC" id="fig|380.5.peg.548"/>
<keyword evidence="7 11" id="KW-1133">Transmembrane helix</keyword>
<dbReference type="KEGG" id="sfh:SFHH103_00513"/>
<dbReference type="GO" id="GO:0046933">
    <property type="term" value="F:proton-transporting ATP synthase activity, rotational mechanism"/>
    <property type="evidence" value="ECO:0007669"/>
    <property type="project" value="UniProtKB-UniRule"/>
</dbReference>
<keyword evidence="9 11" id="KW-0472">Membrane</keyword>
<dbReference type="InterPro" id="IPR023011">
    <property type="entry name" value="ATP_synth_F0_asu_AS"/>
</dbReference>
<keyword evidence="11" id="KW-1003">Cell membrane</keyword>
<dbReference type="Pfam" id="PF00119">
    <property type="entry name" value="ATP-synt_A"/>
    <property type="match status" value="1"/>
</dbReference>
<dbReference type="GO" id="GO:0045259">
    <property type="term" value="C:proton-transporting ATP synthase complex"/>
    <property type="evidence" value="ECO:0007669"/>
    <property type="project" value="UniProtKB-KW"/>
</dbReference>
<name>G9A1S3_SINF1</name>
<evidence type="ECO:0000256" key="10">
    <source>
        <dbReference type="ARBA" id="ARBA00023310"/>
    </source>
</evidence>
<dbReference type="GO" id="GO:0016787">
    <property type="term" value="F:hydrolase activity"/>
    <property type="evidence" value="ECO:0007669"/>
    <property type="project" value="UniProtKB-KW"/>
</dbReference>
<feature type="transmembrane region" description="Helical" evidence="11">
    <location>
        <begin position="54"/>
        <end position="73"/>
    </location>
</feature>
<keyword evidence="10 11" id="KW-0066">ATP synthesis</keyword>
<dbReference type="CDD" id="cd00310">
    <property type="entry name" value="ATP-synt_Fo_a_6"/>
    <property type="match status" value="1"/>
</dbReference>
<accession>G9A1S3</accession>
<dbReference type="PROSITE" id="PS00449">
    <property type="entry name" value="ATPASE_A"/>
    <property type="match status" value="1"/>
</dbReference>
<dbReference type="AlphaFoldDB" id="G9A1S3"/>
<keyword evidence="3 11" id="KW-0813">Transport</keyword>
<dbReference type="eggNOG" id="COG0356">
    <property type="taxonomic scope" value="Bacteria"/>
</dbReference>
<feature type="transmembrane region" description="Helical" evidence="11">
    <location>
        <begin position="212"/>
        <end position="239"/>
    </location>
</feature>
<evidence type="ECO:0000313" key="13">
    <source>
        <dbReference type="EMBL" id="CCE95013.1"/>
    </source>
</evidence>
<dbReference type="PANTHER" id="PTHR11410:SF0">
    <property type="entry name" value="ATP SYNTHASE SUBUNIT A"/>
    <property type="match status" value="1"/>
</dbReference>
<sequence>MTAPEASSVKNTVSACGRAERKRSAVSNDPTHQFLVNKIVPIEIGGIDFSFTNASLFMVATVSAAAGFLYLTTSQRGVIPTRMQSVSELSYEFIASMLREGAGSHGMKFFPMVFSLFMFILTANLLGMFPYFFTVTSQIIVTFALAVFVVGTVILYGFYKHGLGFLKLFVPHGVPGALLPLVVTIEVISFLSRPISLSVRLFANMLAGHITLKVFAGFVASLSAFGALGIGGAILPLIMTVALTGLEFLVAFLQAYVFAVLTCMYLNDAVHPGSH</sequence>
<dbReference type="Proteomes" id="UP000007735">
    <property type="component" value="Chromosome"/>
</dbReference>
<keyword evidence="5 11" id="KW-0812">Transmembrane</keyword>
<evidence type="ECO:0000256" key="5">
    <source>
        <dbReference type="ARBA" id="ARBA00022692"/>
    </source>
</evidence>
<comment type="subunit">
    <text evidence="11">F-type ATPases have 2 components, CF(1) - the catalytic core - and CF(0) - the membrane proton channel. CF(1) has five subunits: alpha(3), beta(3), gamma(1), delta(1), epsilon(1). CF(0) has three main subunits: a(1), b(2) and c(9-12). The alpha and beta chains form an alternating ring which encloses part of the gamma chain. CF(1) is attached to CF(0) by a central stalk formed by the gamma and epsilon chains, while a peripheral stalk is formed by the delta and b chains.</text>
</comment>
<feature type="transmembrane region" description="Helical" evidence="11">
    <location>
        <begin position="109"/>
        <end position="133"/>
    </location>
</feature>
<evidence type="ECO:0000256" key="3">
    <source>
        <dbReference type="ARBA" id="ARBA00022448"/>
    </source>
</evidence>
<dbReference type="PRINTS" id="PR00123">
    <property type="entry name" value="ATPASEA"/>
</dbReference>
<reference evidence="13 14" key="1">
    <citation type="journal article" date="2012" name="J. Bacteriol.">
        <title>Genome sequence of the soybean symbiont Sinorhizobium fredii HH103.</title>
        <authorList>
            <person name="Weidner S."/>
            <person name="Becker A."/>
            <person name="Bonilla I."/>
            <person name="Jaenicke S."/>
            <person name="Lloret J."/>
            <person name="Margaret I."/>
            <person name="Puhler A."/>
            <person name="Ruiz-Sainz J.E."/>
            <person name="Schneiker-Bekel S."/>
            <person name="Szczepanowski R."/>
            <person name="Vinardell J.M."/>
            <person name="Zehner S."/>
            <person name="Gottfert M."/>
        </authorList>
    </citation>
    <scope>NUCLEOTIDE SEQUENCE [LARGE SCALE GENOMIC DNA]</scope>
    <source>
        <strain evidence="13 14">HH103</strain>
    </source>
</reference>
<evidence type="ECO:0000256" key="12">
    <source>
        <dbReference type="RuleBase" id="RU000483"/>
    </source>
</evidence>
<dbReference type="HOGENOM" id="CLU_041018_0_2_5"/>
<keyword evidence="13" id="KW-0378">Hydrolase</keyword>
<dbReference type="FunFam" id="1.20.120.220:FF:000003">
    <property type="entry name" value="ATP synthase subunit a"/>
    <property type="match status" value="1"/>
</dbReference>
<evidence type="ECO:0000256" key="6">
    <source>
        <dbReference type="ARBA" id="ARBA00022781"/>
    </source>
</evidence>
<comment type="subcellular location">
    <subcellularLocation>
        <location evidence="11">Cell inner membrane</location>
        <topology evidence="11">Multi-pass membrane protein</topology>
    </subcellularLocation>
    <subcellularLocation>
        <location evidence="12">Cell membrane</location>
        <topology evidence="12">Multi-pass membrane protein</topology>
    </subcellularLocation>
    <subcellularLocation>
        <location evidence="1">Membrane</location>
        <topology evidence="1">Multi-pass membrane protein</topology>
    </subcellularLocation>
</comment>
<evidence type="ECO:0000256" key="11">
    <source>
        <dbReference type="HAMAP-Rule" id="MF_01393"/>
    </source>
</evidence>
<evidence type="ECO:0000313" key="14">
    <source>
        <dbReference type="Proteomes" id="UP000007735"/>
    </source>
</evidence>
<gene>
    <name evidence="13" type="primary">atpb1</name>
    <name evidence="11" type="synonym">atpB</name>
    <name evidence="13" type="ordered locus">SFHH103_00513</name>
</gene>
<keyword evidence="6 11" id="KW-0375">Hydrogen ion transport</keyword>
<comment type="function">
    <text evidence="11 12">Key component of the proton channel; it plays a direct role in the translocation of protons across the membrane.</text>
</comment>
<keyword evidence="4 11" id="KW-0138">CF(0)</keyword>
<proteinExistence type="inferred from homology"/>
<dbReference type="PANTHER" id="PTHR11410">
    <property type="entry name" value="ATP SYNTHASE SUBUNIT A"/>
    <property type="match status" value="1"/>
</dbReference>
<evidence type="ECO:0000256" key="1">
    <source>
        <dbReference type="ARBA" id="ARBA00004141"/>
    </source>
</evidence>
<dbReference type="STRING" id="1117943.SFHH103_00513"/>
<protein>
    <recommendedName>
        <fullName evidence="11 12">ATP synthase subunit a</fullName>
    </recommendedName>
    <alternativeName>
        <fullName evidence="11">ATP synthase F0 sector subunit a</fullName>
    </alternativeName>
    <alternativeName>
        <fullName evidence="11">F-ATPase subunit 6</fullName>
    </alternativeName>
</protein>
<dbReference type="NCBIfam" id="TIGR01131">
    <property type="entry name" value="ATP_synt_6_or_A"/>
    <property type="match status" value="1"/>
</dbReference>
<dbReference type="SUPFAM" id="SSF81336">
    <property type="entry name" value="F1F0 ATP synthase subunit A"/>
    <property type="match status" value="1"/>
</dbReference>
<dbReference type="EMBL" id="HE616890">
    <property type="protein sequence ID" value="CCE95013.1"/>
    <property type="molecule type" value="Genomic_DNA"/>
</dbReference>
<dbReference type="InterPro" id="IPR045083">
    <property type="entry name" value="ATP_synth_F0_asu_bact/mt"/>
</dbReference>
<evidence type="ECO:0000256" key="8">
    <source>
        <dbReference type="ARBA" id="ARBA00023065"/>
    </source>
</evidence>
<keyword evidence="11" id="KW-0997">Cell inner membrane</keyword>
<dbReference type="NCBIfam" id="NF004482">
    <property type="entry name" value="PRK05815.2-4"/>
    <property type="match status" value="1"/>
</dbReference>
<feature type="transmembrane region" description="Helical" evidence="11">
    <location>
        <begin position="246"/>
        <end position="267"/>
    </location>
</feature>
<dbReference type="HAMAP" id="MF_01393">
    <property type="entry name" value="ATP_synth_a_bact"/>
    <property type="match status" value="1"/>
</dbReference>
<dbReference type="InterPro" id="IPR035908">
    <property type="entry name" value="F0_ATP_A_sf"/>
</dbReference>
<dbReference type="Gene3D" id="1.20.120.220">
    <property type="entry name" value="ATP synthase, F0 complex, subunit A"/>
    <property type="match status" value="1"/>
</dbReference>
<feature type="transmembrane region" description="Helical" evidence="11">
    <location>
        <begin position="139"/>
        <end position="159"/>
    </location>
</feature>
<feature type="transmembrane region" description="Helical" evidence="11">
    <location>
        <begin position="168"/>
        <end position="192"/>
    </location>
</feature>
<evidence type="ECO:0000256" key="2">
    <source>
        <dbReference type="ARBA" id="ARBA00006810"/>
    </source>
</evidence>
<keyword evidence="8 11" id="KW-0406">Ion transport</keyword>
<dbReference type="InterPro" id="IPR000568">
    <property type="entry name" value="ATP_synth_F0_asu"/>
</dbReference>
<evidence type="ECO:0000256" key="4">
    <source>
        <dbReference type="ARBA" id="ARBA00022547"/>
    </source>
</evidence>
<dbReference type="GO" id="GO:0005886">
    <property type="term" value="C:plasma membrane"/>
    <property type="evidence" value="ECO:0007669"/>
    <property type="project" value="UniProtKB-SubCell"/>
</dbReference>
<evidence type="ECO:0000256" key="7">
    <source>
        <dbReference type="ARBA" id="ARBA00022989"/>
    </source>
</evidence>
<evidence type="ECO:0000256" key="9">
    <source>
        <dbReference type="ARBA" id="ARBA00023136"/>
    </source>
</evidence>